<dbReference type="GO" id="GO:0030694">
    <property type="term" value="C:bacterial-type flagellum basal body, rod"/>
    <property type="evidence" value="ECO:0007669"/>
    <property type="project" value="InterPro"/>
</dbReference>
<evidence type="ECO:0000259" key="7">
    <source>
        <dbReference type="Pfam" id="PF00460"/>
    </source>
</evidence>
<gene>
    <name evidence="8" type="primary">flgB</name>
    <name evidence="8" type="ordered locus">TREAZ_0894</name>
</gene>
<evidence type="ECO:0000256" key="2">
    <source>
        <dbReference type="ARBA" id="ARBA00009677"/>
    </source>
</evidence>
<keyword evidence="8" id="KW-0282">Flagellum</keyword>
<comment type="subcellular location">
    <subcellularLocation>
        <location evidence="1 6">Bacterial flagellum basal body</location>
    </subcellularLocation>
</comment>
<comment type="similarity">
    <text evidence="2 6">Belongs to the flagella basal body rod proteins family.</text>
</comment>
<evidence type="ECO:0000256" key="4">
    <source>
        <dbReference type="ARBA" id="ARBA00023143"/>
    </source>
</evidence>
<evidence type="ECO:0000256" key="6">
    <source>
        <dbReference type="PIRNR" id="PIRNR002889"/>
    </source>
</evidence>
<protein>
    <recommendedName>
        <fullName evidence="3 6">Flagellar basal body rod protein FlgB</fullName>
    </recommendedName>
</protein>
<dbReference type="GO" id="GO:0071973">
    <property type="term" value="P:bacterial-type flagellum-dependent cell motility"/>
    <property type="evidence" value="ECO:0007669"/>
    <property type="project" value="InterPro"/>
</dbReference>
<keyword evidence="4 6" id="KW-0975">Bacterial flagellum</keyword>
<reference evidence="8 9" key="2">
    <citation type="journal article" date="2011" name="ISME J.">
        <title>RNA-seq reveals cooperative metabolic interactions between two termite-gut spirochete species in co-culture.</title>
        <authorList>
            <person name="Rosenthal A.Z."/>
            <person name="Matson E.G."/>
            <person name="Eldar A."/>
            <person name="Leadbetter J.R."/>
        </authorList>
    </citation>
    <scope>NUCLEOTIDE SEQUENCE [LARGE SCALE GENOMIC DNA]</scope>
    <source>
        <strain evidence="9">ATCC BAA-888 / DSM 13862 / ZAS-9</strain>
    </source>
</reference>
<dbReference type="STRING" id="545695.TREAZ_0894"/>
<keyword evidence="8" id="KW-0969">Cilium</keyword>
<dbReference type="eggNOG" id="COG1815">
    <property type="taxonomic scope" value="Bacteria"/>
</dbReference>
<organism evidence="8 9">
    <name type="scientific">Leadbettera azotonutricia (strain ATCC BAA-888 / DSM 13862 / ZAS-9)</name>
    <name type="common">Treponema azotonutricium</name>
    <dbReference type="NCBI Taxonomy" id="545695"/>
    <lineage>
        <taxon>Bacteria</taxon>
        <taxon>Pseudomonadati</taxon>
        <taxon>Spirochaetota</taxon>
        <taxon>Spirochaetia</taxon>
        <taxon>Spirochaetales</taxon>
        <taxon>Breznakiellaceae</taxon>
        <taxon>Leadbettera</taxon>
    </lineage>
</organism>
<dbReference type="Pfam" id="PF00460">
    <property type="entry name" value="Flg_bb_rod"/>
    <property type="match status" value="1"/>
</dbReference>
<dbReference type="RefSeq" id="WP_015711086.1">
    <property type="nucleotide sequence ID" value="NC_015577.1"/>
</dbReference>
<dbReference type="FunCoup" id="F5Y8Y9">
    <property type="interactions" value="55"/>
</dbReference>
<reference evidence="9" key="1">
    <citation type="submission" date="2009-12" db="EMBL/GenBank/DDBJ databases">
        <title>Complete sequence of Treponema azotonutricium strain ZAS-9.</title>
        <authorList>
            <person name="Tetu S.G."/>
            <person name="Matson E."/>
            <person name="Ren Q."/>
            <person name="Seshadri R."/>
            <person name="Elbourne L."/>
            <person name="Hassan K.A."/>
            <person name="Durkin A."/>
            <person name="Radune D."/>
            <person name="Mohamoud Y."/>
            <person name="Shay R."/>
            <person name="Jin S."/>
            <person name="Zhang X."/>
            <person name="Lucey K."/>
            <person name="Ballor N.R."/>
            <person name="Ottesen E."/>
            <person name="Rosenthal R."/>
            <person name="Allen A."/>
            <person name="Leadbetter J.R."/>
            <person name="Paulsen I.T."/>
        </authorList>
    </citation>
    <scope>NUCLEOTIDE SEQUENCE [LARGE SCALE GENOMIC DNA]</scope>
    <source>
        <strain evidence="9">ATCC BAA-888 / DSM 13862 / ZAS-9</strain>
    </source>
</reference>
<dbReference type="InterPro" id="IPR006300">
    <property type="entry name" value="FlgB"/>
</dbReference>
<dbReference type="InParanoid" id="F5Y8Y9"/>
<evidence type="ECO:0000256" key="5">
    <source>
        <dbReference type="ARBA" id="ARBA00024934"/>
    </source>
</evidence>
<comment type="function">
    <text evidence="5 6">Structural component of flagellum, the bacterial motility apparatus. Part of the rod structure of flagellar basal body.</text>
</comment>
<dbReference type="KEGG" id="taz:TREAZ_0894"/>
<dbReference type="InterPro" id="IPR001444">
    <property type="entry name" value="Flag_bb_rod_N"/>
</dbReference>
<keyword evidence="8" id="KW-0966">Cell projection</keyword>
<evidence type="ECO:0000256" key="1">
    <source>
        <dbReference type="ARBA" id="ARBA00004117"/>
    </source>
</evidence>
<name>F5Y8Y9_LEAAZ</name>
<dbReference type="AlphaFoldDB" id="F5Y8Y9"/>
<keyword evidence="9" id="KW-1185">Reference proteome</keyword>
<accession>F5Y8Y9</accession>
<feature type="domain" description="Flagellar basal body rod protein N-terminal" evidence="7">
    <location>
        <begin position="16"/>
        <end position="41"/>
    </location>
</feature>
<evidence type="ECO:0000256" key="3">
    <source>
        <dbReference type="ARBA" id="ARBA00014376"/>
    </source>
</evidence>
<dbReference type="PIRSF" id="PIRSF002889">
    <property type="entry name" value="Rod_FlgB"/>
    <property type="match status" value="1"/>
</dbReference>
<dbReference type="Proteomes" id="UP000009222">
    <property type="component" value="Chromosome"/>
</dbReference>
<dbReference type="EMBL" id="CP001841">
    <property type="protein sequence ID" value="AEF80826.1"/>
    <property type="molecule type" value="Genomic_DNA"/>
</dbReference>
<comment type="subunit">
    <text evidence="6">The basal body constitutes a major portion of the flagellar organelle and consists of a number of rings mounted on a central rod.</text>
</comment>
<evidence type="ECO:0000313" key="9">
    <source>
        <dbReference type="Proteomes" id="UP000009222"/>
    </source>
</evidence>
<dbReference type="NCBIfam" id="TIGR01396">
    <property type="entry name" value="FlgB"/>
    <property type="match status" value="1"/>
</dbReference>
<evidence type="ECO:0000313" key="8">
    <source>
        <dbReference type="EMBL" id="AEF80826.1"/>
    </source>
</evidence>
<proteinExistence type="inferred from homology"/>
<dbReference type="HOGENOM" id="CLU_125463_3_1_12"/>
<sequence>MIVNNSFSKTVDLLHRGMDASSIRGAVIANNIANAGVPNFKRSNVNFESELKRALDTEKQKPALELRLTNPKHISDWEPRNYQDVDVRRVLDYVTTENANGNNVNAEEEFNLALENQLRYMLMANATTFEFSQINMVLRG</sequence>